<reference evidence="13 14" key="1">
    <citation type="journal article" date="2014" name="PLoS ONE">
        <title>The first complete genome sequence of the class fimbriimonadia in the phylum armatimonadetes.</title>
        <authorList>
            <person name="Hu Z.Y."/>
            <person name="Wang Y.Z."/>
            <person name="Im W.T."/>
            <person name="Wang S.Y."/>
            <person name="Zhao G.P."/>
            <person name="Zheng H.J."/>
            <person name="Quan Z.X."/>
        </authorList>
    </citation>
    <scope>NUCLEOTIDE SEQUENCE [LARGE SCALE GENOMIC DNA]</scope>
    <source>
        <strain evidence="13">Gsoil 348</strain>
    </source>
</reference>
<dbReference type="GO" id="GO:0140664">
    <property type="term" value="F:ATP-dependent DNA damage sensor activity"/>
    <property type="evidence" value="ECO:0007669"/>
    <property type="project" value="InterPro"/>
</dbReference>
<evidence type="ECO:0000313" key="14">
    <source>
        <dbReference type="Proteomes" id="UP000027982"/>
    </source>
</evidence>
<organism evidence="13 14">
    <name type="scientific">Fimbriimonas ginsengisoli Gsoil 348</name>
    <dbReference type="NCBI Taxonomy" id="661478"/>
    <lineage>
        <taxon>Bacteria</taxon>
        <taxon>Bacillati</taxon>
        <taxon>Armatimonadota</taxon>
        <taxon>Fimbriimonadia</taxon>
        <taxon>Fimbriimonadales</taxon>
        <taxon>Fimbriimonadaceae</taxon>
        <taxon>Fimbriimonas</taxon>
    </lineage>
</organism>
<feature type="region of interest" description="Disordered" evidence="10">
    <location>
        <begin position="1"/>
        <end position="21"/>
    </location>
</feature>
<evidence type="ECO:0000256" key="9">
    <source>
        <dbReference type="RuleBase" id="RU004527"/>
    </source>
</evidence>
<dbReference type="GO" id="GO:0003684">
    <property type="term" value="F:damaged DNA binding"/>
    <property type="evidence" value="ECO:0007669"/>
    <property type="project" value="UniProtKB-UniRule"/>
</dbReference>
<evidence type="ECO:0000256" key="2">
    <source>
        <dbReference type="ARBA" id="ARBA00015553"/>
    </source>
</evidence>
<dbReference type="Gene3D" id="3.40.50.300">
    <property type="entry name" value="P-loop containing nucleotide triphosphate hydrolases"/>
    <property type="match status" value="1"/>
</dbReference>
<dbReference type="SUPFAM" id="SSF54752">
    <property type="entry name" value="RecA protein, C-terminal domain"/>
    <property type="match status" value="1"/>
</dbReference>
<sequence length="365" mass="39399">MRKTAATPEKNIPGLEPTGDRQRALDSALSQVERAFGKGAVMRMGDSARDPVEAIPTGSLTLDMALGIGGLPRGRITEIYGPESGGKTTLALHVVAETQKLGGLALYVDAEHALDTEYARTLGVDVDKLYISQPSNGEEGLEIADAMIRSGALDIVVIDSVAALVPKAEIEGEMGDSHVGIQARMMSQALRKLGGSLNKSKTAAIFINQLREKIGVMYGNPETTPGGRALKFWASVRLEVRKGDAIKVGTDQIGSRTKVKVVKNKVAPPFKTAEFDMIFGRGISRAGDVLDNAVLRNIVGKSGTYFNYGDTRLGQGRDNARSYLEEHPEILEELDRKVRDQFKAERIKAPKEPVSVDDPADLDEE</sequence>
<evidence type="ECO:0000313" key="13">
    <source>
        <dbReference type="EMBL" id="AIE85189.1"/>
    </source>
</evidence>
<comment type="similarity">
    <text evidence="1 7 9">Belongs to the RecA family.</text>
</comment>
<dbReference type="CDD" id="cd00983">
    <property type="entry name" value="RecA"/>
    <property type="match status" value="1"/>
</dbReference>
<evidence type="ECO:0000256" key="3">
    <source>
        <dbReference type="ARBA" id="ARBA00022741"/>
    </source>
</evidence>
<keyword evidence="5 7" id="KW-0238">DNA-binding</keyword>
<dbReference type="PROSITE" id="PS50162">
    <property type="entry name" value="RECA_2"/>
    <property type="match status" value="1"/>
</dbReference>
<dbReference type="InterPro" id="IPR049261">
    <property type="entry name" value="RecA-like_C"/>
</dbReference>
<dbReference type="RefSeq" id="WP_173425314.1">
    <property type="nucleotide sequence ID" value="NZ_CP007139.1"/>
</dbReference>
<dbReference type="KEGG" id="fgi:OP10G_1821"/>
<name>A0A068NUA3_FIMGI</name>
<dbReference type="PANTHER" id="PTHR45900:SF1">
    <property type="entry name" value="MITOCHONDRIAL DNA REPAIR PROTEIN RECA HOMOLOG-RELATED"/>
    <property type="match status" value="1"/>
</dbReference>
<protein>
    <recommendedName>
        <fullName evidence="2 7">Protein RecA</fullName>
    </recommendedName>
    <alternativeName>
        <fullName evidence="7 8">Recombinase A</fullName>
    </alternativeName>
</protein>
<dbReference type="FunFam" id="3.40.50.300:FF:000087">
    <property type="entry name" value="Recombinase RecA"/>
    <property type="match status" value="1"/>
</dbReference>
<dbReference type="InterPro" id="IPR020588">
    <property type="entry name" value="RecA_ATP-bd"/>
</dbReference>
<feature type="domain" description="RecA family profile 1" evidence="11">
    <location>
        <begin position="51"/>
        <end position="210"/>
    </location>
</feature>
<dbReference type="InterPro" id="IPR027417">
    <property type="entry name" value="P-loop_NTPase"/>
</dbReference>
<evidence type="ECO:0000256" key="1">
    <source>
        <dbReference type="ARBA" id="ARBA00009391"/>
    </source>
</evidence>
<dbReference type="Pfam" id="PF00154">
    <property type="entry name" value="RecA_N"/>
    <property type="match status" value="1"/>
</dbReference>
<dbReference type="InterPro" id="IPR023400">
    <property type="entry name" value="RecA_C_sf"/>
</dbReference>
<evidence type="ECO:0000256" key="5">
    <source>
        <dbReference type="ARBA" id="ARBA00023125"/>
    </source>
</evidence>
<keyword evidence="7 9" id="KW-0227">DNA damage</keyword>
<dbReference type="SMART" id="SM00382">
    <property type="entry name" value="AAA"/>
    <property type="match status" value="1"/>
</dbReference>
<gene>
    <name evidence="7" type="primary">recA</name>
    <name evidence="13" type="ORF">OP10G_1821</name>
</gene>
<dbReference type="HOGENOM" id="CLU_040469_3_2_0"/>
<dbReference type="Pfam" id="PF21096">
    <property type="entry name" value="RecA_C"/>
    <property type="match status" value="1"/>
</dbReference>
<comment type="subcellular location">
    <subcellularLocation>
        <location evidence="7">Cytoplasm</location>
    </subcellularLocation>
</comment>
<dbReference type="GO" id="GO:0006310">
    <property type="term" value="P:DNA recombination"/>
    <property type="evidence" value="ECO:0007669"/>
    <property type="project" value="UniProtKB-UniRule"/>
</dbReference>
<keyword evidence="6 7" id="KW-0233">DNA recombination</keyword>
<dbReference type="PRINTS" id="PR00142">
    <property type="entry name" value="RECA"/>
</dbReference>
<evidence type="ECO:0000256" key="6">
    <source>
        <dbReference type="ARBA" id="ARBA00023172"/>
    </source>
</evidence>
<keyword evidence="7 8" id="KW-0742">SOS response</keyword>
<dbReference type="PROSITE" id="PS50163">
    <property type="entry name" value="RECA_3"/>
    <property type="match status" value="1"/>
</dbReference>
<evidence type="ECO:0000256" key="4">
    <source>
        <dbReference type="ARBA" id="ARBA00022840"/>
    </source>
</evidence>
<dbReference type="Proteomes" id="UP000027982">
    <property type="component" value="Chromosome"/>
</dbReference>
<evidence type="ECO:0000256" key="7">
    <source>
        <dbReference type="HAMAP-Rule" id="MF_00268"/>
    </source>
</evidence>
<dbReference type="GO" id="GO:0009432">
    <property type="term" value="P:SOS response"/>
    <property type="evidence" value="ECO:0007669"/>
    <property type="project" value="UniProtKB-UniRule"/>
</dbReference>
<keyword evidence="4 7" id="KW-0067">ATP-binding</keyword>
<keyword evidence="7 8" id="KW-0234">DNA repair</keyword>
<keyword evidence="14" id="KW-1185">Reference proteome</keyword>
<dbReference type="EMBL" id="CP007139">
    <property type="protein sequence ID" value="AIE85189.1"/>
    <property type="molecule type" value="Genomic_DNA"/>
</dbReference>
<proteinExistence type="inferred from homology"/>
<dbReference type="InterPro" id="IPR003593">
    <property type="entry name" value="AAA+_ATPase"/>
</dbReference>
<dbReference type="STRING" id="661478.OP10G_1821"/>
<keyword evidence="3 7" id="KW-0547">Nucleotide-binding</keyword>
<dbReference type="NCBIfam" id="TIGR02012">
    <property type="entry name" value="tigrfam_recA"/>
    <property type="match status" value="1"/>
</dbReference>
<evidence type="ECO:0000256" key="10">
    <source>
        <dbReference type="SAM" id="MobiDB-lite"/>
    </source>
</evidence>
<feature type="binding site" evidence="7">
    <location>
        <begin position="81"/>
        <end position="88"/>
    </location>
    <ligand>
        <name>ATP</name>
        <dbReference type="ChEBI" id="CHEBI:30616"/>
    </ligand>
</feature>
<dbReference type="GO" id="GO:0005829">
    <property type="term" value="C:cytosol"/>
    <property type="evidence" value="ECO:0007669"/>
    <property type="project" value="TreeGrafter"/>
</dbReference>
<accession>A0A068NUA3</accession>
<keyword evidence="7" id="KW-0963">Cytoplasm</keyword>
<dbReference type="AlphaFoldDB" id="A0A068NUA3"/>
<dbReference type="GO" id="GO:0006281">
    <property type="term" value="P:DNA repair"/>
    <property type="evidence" value="ECO:0007669"/>
    <property type="project" value="UniProtKB-UniRule"/>
</dbReference>
<dbReference type="InterPro" id="IPR049428">
    <property type="entry name" value="RecA-like_N"/>
</dbReference>
<comment type="function">
    <text evidence="7">Can catalyze the hydrolysis of ATP in the presence of single-stranded DNA, the ATP-dependent uptake of single-stranded DNA by duplex DNA, and the ATP-dependent hybridization of homologous single-stranded DNAs. It interacts with LexA causing its activation and leading to its autocatalytic cleavage.</text>
</comment>
<dbReference type="PANTHER" id="PTHR45900">
    <property type="entry name" value="RECA"/>
    <property type="match status" value="1"/>
</dbReference>
<dbReference type="InterPro" id="IPR020587">
    <property type="entry name" value="RecA_monomer-monomer_interface"/>
</dbReference>
<dbReference type="HAMAP" id="MF_00268">
    <property type="entry name" value="RecA"/>
    <property type="match status" value="1"/>
</dbReference>
<dbReference type="eggNOG" id="COG0468">
    <property type="taxonomic scope" value="Bacteria"/>
</dbReference>
<dbReference type="InterPro" id="IPR013765">
    <property type="entry name" value="DNA_recomb/repair_RecA"/>
</dbReference>
<dbReference type="GO" id="GO:0003697">
    <property type="term" value="F:single-stranded DNA binding"/>
    <property type="evidence" value="ECO:0007669"/>
    <property type="project" value="UniProtKB-UniRule"/>
</dbReference>
<dbReference type="GO" id="GO:0005524">
    <property type="term" value="F:ATP binding"/>
    <property type="evidence" value="ECO:0007669"/>
    <property type="project" value="UniProtKB-UniRule"/>
</dbReference>
<evidence type="ECO:0000256" key="8">
    <source>
        <dbReference type="RuleBase" id="RU000526"/>
    </source>
</evidence>
<evidence type="ECO:0000259" key="11">
    <source>
        <dbReference type="PROSITE" id="PS50162"/>
    </source>
</evidence>
<dbReference type="SUPFAM" id="SSF52540">
    <property type="entry name" value="P-loop containing nucleoside triphosphate hydrolases"/>
    <property type="match status" value="1"/>
</dbReference>
<evidence type="ECO:0000259" key="12">
    <source>
        <dbReference type="PROSITE" id="PS50163"/>
    </source>
</evidence>
<feature type="domain" description="RecA family profile 2" evidence="12">
    <location>
        <begin position="215"/>
        <end position="288"/>
    </location>
</feature>